<proteinExistence type="predicted"/>
<dbReference type="SMART" id="SM00320">
    <property type="entry name" value="WD40"/>
    <property type="match status" value="3"/>
</dbReference>
<dbReference type="InterPro" id="IPR001680">
    <property type="entry name" value="WD40_rpt"/>
</dbReference>
<dbReference type="PANTHER" id="PTHR10971">
    <property type="entry name" value="MRNA EXPORT FACTOR AND BUB3"/>
    <property type="match status" value="1"/>
</dbReference>
<reference evidence="4" key="1">
    <citation type="submission" date="2014-07" db="EMBL/GenBank/DDBJ databases">
        <title>Identification of a novel salt tolerance gene in wild soybean by whole-genome sequencing.</title>
        <authorList>
            <person name="Lam H.-M."/>
            <person name="Qi X."/>
            <person name="Li M.-W."/>
            <person name="Liu X."/>
            <person name="Xie M."/>
            <person name="Ni M."/>
            <person name="Xu X."/>
        </authorList>
    </citation>
    <scope>NUCLEOTIDE SEQUENCE [LARGE SCALE GENOMIC DNA]</scope>
    <source>
        <tissue evidence="4">Root</tissue>
    </source>
</reference>
<keyword evidence="2" id="KW-0677">Repeat</keyword>
<dbReference type="InterPro" id="IPR015943">
    <property type="entry name" value="WD40/YVTN_repeat-like_dom_sf"/>
</dbReference>
<dbReference type="InterPro" id="IPR019775">
    <property type="entry name" value="WD40_repeat_CS"/>
</dbReference>
<dbReference type="PROSITE" id="PS00678">
    <property type="entry name" value="WD_REPEATS_1"/>
    <property type="match status" value="1"/>
</dbReference>
<dbReference type="EMBL" id="KN670568">
    <property type="protein sequence ID" value="KHN01999.1"/>
    <property type="molecule type" value="Genomic_DNA"/>
</dbReference>
<protein>
    <submittedName>
        <fullName evidence="4">Mitotic checkpoint protein bub3</fullName>
    </submittedName>
</protein>
<keyword evidence="1 3" id="KW-0853">WD repeat</keyword>
<dbReference type="Gene3D" id="2.130.10.10">
    <property type="entry name" value="YVTN repeat-like/Quinoprotein amine dehydrogenase"/>
    <property type="match status" value="1"/>
</dbReference>
<dbReference type="AlphaFoldDB" id="A0A0B2P365"/>
<name>A0A0B2P365_GLYSO</name>
<accession>A0A0B2P365</accession>
<dbReference type="InterPro" id="IPR036322">
    <property type="entry name" value="WD40_repeat_dom_sf"/>
</dbReference>
<evidence type="ECO:0000313" key="4">
    <source>
        <dbReference type="EMBL" id="KHN01999.1"/>
    </source>
</evidence>
<dbReference type="SUPFAM" id="SSF50978">
    <property type="entry name" value="WD40 repeat-like"/>
    <property type="match status" value="1"/>
</dbReference>
<organism evidence="4">
    <name type="scientific">Glycine soja</name>
    <name type="common">Wild soybean</name>
    <dbReference type="NCBI Taxonomy" id="3848"/>
    <lineage>
        <taxon>Eukaryota</taxon>
        <taxon>Viridiplantae</taxon>
        <taxon>Streptophyta</taxon>
        <taxon>Embryophyta</taxon>
        <taxon>Tracheophyta</taxon>
        <taxon>Spermatophyta</taxon>
        <taxon>Magnoliopsida</taxon>
        <taxon>eudicotyledons</taxon>
        <taxon>Gunneridae</taxon>
        <taxon>Pentapetalae</taxon>
        <taxon>rosids</taxon>
        <taxon>fabids</taxon>
        <taxon>Fabales</taxon>
        <taxon>Fabaceae</taxon>
        <taxon>Papilionoideae</taxon>
        <taxon>50 kb inversion clade</taxon>
        <taxon>NPAAA clade</taxon>
        <taxon>indigoferoid/millettioid clade</taxon>
        <taxon>Phaseoleae</taxon>
        <taxon>Glycine</taxon>
        <taxon>Glycine subgen. Soja</taxon>
    </lineage>
</organism>
<feature type="repeat" description="WD" evidence="3">
    <location>
        <begin position="92"/>
        <end position="133"/>
    </location>
</feature>
<gene>
    <name evidence="4" type="ORF">glysoja_034521</name>
</gene>
<evidence type="ECO:0000256" key="3">
    <source>
        <dbReference type="PROSITE-ProRule" id="PRU00221"/>
    </source>
</evidence>
<evidence type="ECO:0000256" key="1">
    <source>
        <dbReference type="ARBA" id="ARBA00022574"/>
    </source>
</evidence>
<dbReference type="Proteomes" id="UP000053555">
    <property type="component" value="Unassembled WGS sequence"/>
</dbReference>
<sequence length="286" mass="31385">MKGNWSELELEKEFGDAISRTRFAPHSNNLLISSWDSNLRLYDVDASLLRLQAPSQAPLLDCCFQDDAVAFAAASDGLIRRYDLHSGLVDTVGRHDDMAMFIGYSNETCQLVTSGFDKKLLLWDMHTKKTSLCLRSLDAEVDSMSVSGFNVTIAIGASMHVYDLRYFDQPVESKEAFNGTHLRCVSSIPDAEDIKSDALAGFAVGSVDGRVSLQISYPSGSDEISVSGAFATGDNEGYVTIWDAGSRRRLVELPRYPNSVASLSYNHTGQLLAVASSHTYQEAKEM</sequence>
<dbReference type="PROSITE" id="PS50082">
    <property type="entry name" value="WD_REPEATS_2"/>
    <property type="match status" value="1"/>
</dbReference>
<evidence type="ECO:0000256" key="2">
    <source>
        <dbReference type="ARBA" id="ARBA00022737"/>
    </source>
</evidence>